<reference evidence="2" key="1">
    <citation type="submission" date="2021-12" db="EMBL/GenBank/DDBJ databases">
        <title>Comparative genomics, transcriptomics and evolutionary studies reveal genomic signatures of adaptation to plant cell wall in hemibiotrophic fungi.</title>
        <authorList>
            <consortium name="DOE Joint Genome Institute"/>
            <person name="Baroncelli R."/>
            <person name="Diaz J.F."/>
            <person name="Benocci T."/>
            <person name="Peng M."/>
            <person name="Battaglia E."/>
            <person name="Haridas S."/>
            <person name="Andreopoulos W."/>
            <person name="Labutti K."/>
            <person name="Pangilinan J."/>
            <person name="Floch G.L."/>
            <person name="Makela M.R."/>
            <person name="Henrissat B."/>
            <person name="Grigoriev I.V."/>
            <person name="Crouch J.A."/>
            <person name="De Vries R.P."/>
            <person name="Sukno S.A."/>
            <person name="Thon M.R."/>
        </authorList>
    </citation>
    <scope>NUCLEOTIDE SEQUENCE</scope>
    <source>
        <strain evidence="2">CBS 112980</strain>
    </source>
</reference>
<keyword evidence="3" id="KW-1185">Reference proteome</keyword>
<protein>
    <submittedName>
        <fullName evidence="2">Uncharacterized protein</fullName>
    </submittedName>
</protein>
<gene>
    <name evidence="2" type="ORF">BDZ83DRAFT_45628</name>
</gene>
<dbReference type="Proteomes" id="UP001244207">
    <property type="component" value="Unassembled WGS sequence"/>
</dbReference>
<accession>A0AAD8XE86</accession>
<dbReference type="EMBL" id="JAHMHS010000118">
    <property type="protein sequence ID" value="KAK1716036.1"/>
    <property type="molecule type" value="Genomic_DNA"/>
</dbReference>
<dbReference type="RefSeq" id="XP_060360430.1">
    <property type="nucleotide sequence ID" value="XM_060503197.1"/>
</dbReference>
<organism evidence="2 3">
    <name type="scientific">Glomerella acutata</name>
    <name type="common">Colletotrichum acutatum</name>
    <dbReference type="NCBI Taxonomy" id="27357"/>
    <lineage>
        <taxon>Eukaryota</taxon>
        <taxon>Fungi</taxon>
        <taxon>Dikarya</taxon>
        <taxon>Ascomycota</taxon>
        <taxon>Pezizomycotina</taxon>
        <taxon>Sordariomycetes</taxon>
        <taxon>Hypocreomycetidae</taxon>
        <taxon>Glomerellales</taxon>
        <taxon>Glomerellaceae</taxon>
        <taxon>Colletotrichum</taxon>
        <taxon>Colletotrichum acutatum species complex</taxon>
    </lineage>
</organism>
<dbReference type="GeneID" id="85387096"/>
<sequence>MARPSLPKYCVNSHHRAGFRRDGNGSTSNSVPGTLPASHSFAAAPPTTWTKAGLRSGTLWEPGRRESEGVTAGRVCRAYCFGLPVRSHAACRLLVVVFLAAGLHFETKRMAGGLS</sequence>
<dbReference type="AlphaFoldDB" id="A0AAD8XE86"/>
<evidence type="ECO:0000313" key="3">
    <source>
        <dbReference type="Proteomes" id="UP001244207"/>
    </source>
</evidence>
<evidence type="ECO:0000256" key="1">
    <source>
        <dbReference type="SAM" id="MobiDB-lite"/>
    </source>
</evidence>
<name>A0AAD8XE86_GLOAC</name>
<comment type="caution">
    <text evidence="2">The sequence shown here is derived from an EMBL/GenBank/DDBJ whole genome shotgun (WGS) entry which is preliminary data.</text>
</comment>
<proteinExistence type="predicted"/>
<evidence type="ECO:0000313" key="2">
    <source>
        <dbReference type="EMBL" id="KAK1716036.1"/>
    </source>
</evidence>
<feature type="region of interest" description="Disordered" evidence="1">
    <location>
        <begin position="14"/>
        <end position="69"/>
    </location>
</feature>